<dbReference type="Proteomes" id="UP000483839">
    <property type="component" value="Unassembled WGS sequence"/>
</dbReference>
<feature type="domain" description="Transposase IS116/IS110/IS902 C-terminal" evidence="2">
    <location>
        <begin position="266"/>
        <end position="344"/>
    </location>
</feature>
<dbReference type="InterPro" id="IPR002525">
    <property type="entry name" value="Transp_IS110-like_N"/>
</dbReference>
<protein>
    <submittedName>
        <fullName evidence="3">IS110 family transposase</fullName>
    </submittedName>
</protein>
<dbReference type="InterPro" id="IPR003346">
    <property type="entry name" value="Transposase_20"/>
</dbReference>
<dbReference type="GO" id="GO:0004803">
    <property type="term" value="F:transposase activity"/>
    <property type="evidence" value="ECO:0007669"/>
    <property type="project" value="InterPro"/>
</dbReference>
<dbReference type="Pfam" id="PF01548">
    <property type="entry name" value="DEDD_Tnp_IS110"/>
    <property type="match status" value="1"/>
</dbReference>
<organism evidence="3 4">
    <name type="scientific">Streptococcus uberis</name>
    <dbReference type="NCBI Taxonomy" id="1349"/>
    <lineage>
        <taxon>Bacteria</taxon>
        <taxon>Bacillati</taxon>
        <taxon>Bacillota</taxon>
        <taxon>Bacilli</taxon>
        <taxon>Lactobacillales</taxon>
        <taxon>Streptococcaceae</taxon>
        <taxon>Streptococcus</taxon>
    </lineage>
</organism>
<evidence type="ECO:0000259" key="1">
    <source>
        <dbReference type="Pfam" id="PF01548"/>
    </source>
</evidence>
<dbReference type="GO" id="GO:0006313">
    <property type="term" value="P:DNA transposition"/>
    <property type="evidence" value="ECO:0007669"/>
    <property type="project" value="InterPro"/>
</dbReference>
<dbReference type="PANTHER" id="PTHR33055">
    <property type="entry name" value="TRANSPOSASE FOR INSERTION SEQUENCE ELEMENT IS1111A"/>
    <property type="match status" value="1"/>
</dbReference>
<accession>A0A6L6G9V5</accession>
<evidence type="ECO:0000259" key="2">
    <source>
        <dbReference type="Pfam" id="PF02371"/>
    </source>
</evidence>
<comment type="caution">
    <text evidence="3">The sequence shown here is derived from an EMBL/GenBank/DDBJ whole genome shotgun (WGS) entry which is preliminary data.</text>
</comment>
<dbReference type="AlphaFoldDB" id="A0A6L6G9V5"/>
<feature type="domain" description="Transposase IS110-like N-terminal" evidence="1">
    <location>
        <begin position="6"/>
        <end position="153"/>
    </location>
</feature>
<name>A0A6L6G9V5_STRUB</name>
<dbReference type="Pfam" id="PF02371">
    <property type="entry name" value="Transposase_20"/>
    <property type="match status" value="1"/>
</dbReference>
<dbReference type="EMBL" id="WLXI01000049">
    <property type="protein sequence ID" value="MTD02068.1"/>
    <property type="molecule type" value="Genomic_DNA"/>
</dbReference>
<dbReference type="NCBIfam" id="NF033542">
    <property type="entry name" value="transpos_IS110"/>
    <property type="match status" value="1"/>
</dbReference>
<evidence type="ECO:0000313" key="4">
    <source>
        <dbReference type="Proteomes" id="UP000483839"/>
    </source>
</evidence>
<evidence type="ECO:0000313" key="3">
    <source>
        <dbReference type="EMBL" id="MTD02068.1"/>
    </source>
</evidence>
<dbReference type="PANTHER" id="PTHR33055:SF17">
    <property type="entry name" value="THIRD ORF IN TRANSPOSON ISC1491"/>
    <property type="match status" value="1"/>
</dbReference>
<dbReference type="GO" id="GO:0003677">
    <property type="term" value="F:DNA binding"/>
    <property type="evidence" value="ECO:0007669"/>
    <property type="project" value="InterPro"/>
</dbReference>
<dbReference type="RefSeq" id="WP_154617653.1">
    <property type="nucleotide sequence ID" value="NZ_JADFAY010000007.1"/>
</dbReference>
<reference evidence="3 4" key="1">
    <citation type="submission" date="2019-11" db="EMBL/GenBank/DDBJ databases">
        <title>Streptococcus uberis isolated from clinical mastitis cases on a southeastern Queensland dairy.</title>
        <authorList>
            <person name="Workentine M.L."/>
            <person name="Price R."/>
            <person name="Olchowy T."/>
        </authorList>
    </citation>
    <scope>NUCLEOTIDE SEQUENCE [LARGE SCALE GENOMIC DNA]</scope>
    <source>
        <strain evidence="3 4">OLC4459-A17</strain>
    </source>
</reference>
<sequence length="364" mass="43292">MYIMAFDVSKGKSYMVLYKSLELIYEGEIKHNQTTFNELLPFLKRNKVELVFEATGVYSKLLEHLFETNGFNYYCLNPLEVSFQTATLRQMKTDQTDAHRLALSHLKFNRQITIPPSLRYKELKAMSFSYHQVHDELLVNRNYLHSELQYTFPGIEEIYKDNLSQYILKVLEKYPHPDYVNDHSRTKIKNFIKKQTKKRISDQQAGDKAEWIQKCAEKSYPIVNKDSFRVKQVRKRIKNIDRLLDEKREIRKELISEATVLTEFSILESIPGIGEVTSALLLAELGDIQRFKTNKQLNAFVGIDIRRYQSGTIYKRDRIQKRGNKRARMILYYTVQNMIKRHKYIDNHIIDYYYKLNCNNYCDK</sequence>
<proteinExistence type="predicted"/>
<dbReference type="InterPro" id="IPR047650">
    <property type="entry name" value="Transpos_IS110"/>
</dbReference>
<gene>
    <name evidence="3" type="ORF">GKS16_07285</name>
</gene>